<feature type="non-terminal residue" evidence="1">
    <location>
        <position position="1"/>
    </location>
</feature>
<dbReference type="KEGG" id="tng:GSTEN00037183G001"/>
<evidence type="ECO:0000313" key="1">
    <source>
        <dbReference type="EMBL" id="CAG14287.1"/>
    </source>
</evidence>
<protein>
    <submittedName>
        <fullName evidence="1">(spotted green pufferfish) hypothetical protein</fullName>
    </submittedName>
</protein>
<dbReference type="AlphaFoldDB" id="Q4RBE6"/>
<dbReference type="EMBL" id="CAAE01021594">
    <property type="protein sequence ID" value="CAG14287.1"/>
    <property type="molecule type" value="Genomic_DNA"/>
</dbReference>
<organism evidence="1">
    <name type="scientific">Tetraodon nigroviridis</name>
    <name type="common">Spotted green pufferfish</name>
    <name type="synonym">Chelonodon nigroviridis</name>
    <dbReference type="NCBI Taxonomy" id="99883"/>
    <lineage>
        <taxon>Eukaryota</taxon>
        <taxon>Metazoa</taxon>
        <taxon>Chordata</taxon>
        <taxon>Craniata</taxon>
        <taxon>Vertebrata</taxon>
        <taxon>Euteleostomi</taxon>
        <taxon>Actinopterygii</taxon>
        <taxon>Neopterygii</taxon>
        <taxon>Teleostei</taxon>
        <taxon>Neoteleostei</taxon>
        <taxon>Acanthomorphata</taxon>
        <taxon>Eupercaria</taxon>
        <taxon>Tetraodontiformes</taxon>
        <taxon>Tetradontoidea</taxon>
        <taxon>Tetraodontidae</taxon>
        <taxon>Tetraodon</taxon>
    </lineage>
</organism>
<name>Q4RBE6_TETNG</name>
<comment type="caution">
    <text evidence="1">The sequence shown here is derived from an EMBL/GenBank/DDBJ whole genome shotgun (WGS) entry which is preliminary data.</text>
</comment>
<gene>
    <name evidence="1" type="ORF">GSTENG00037183001</name>
</gene>
<accession>Q4RBE6</accession>
<reference evidence="1" key="2">
    <citation type="submission" date="2004-02" db="EMBL/GenBank/DDBJ databases">
        <authorList>
            <consortium name="Genoscope"/>
            <consortium name="Whitehead Institute Centre for Genome Research"/>
        </authorList>
    </citation>
    <scope>NUCLEOTIDE SEQUENCE</scope>
</reference>
<proteinExistence type="predicted"/>
<reference evidence="1" key="1">
    <citation type="journal article" date="2004" name="Nature">
        <title>Genome duplication in the teleost fish Tetraodon nigroviridis reveals the early vertebrate proto-karyotype.</title>
        <authorList>
            <person name="Jaillon O."/>
            <person name="Aury J.-M."/>
            <person name="Brunet F."/>
            <person name="Petit J.-L."/>
            <person name="Stange-Thomann N."/>
            <person name="Mauceli E."/>
            <person name="Bouneau L."/>
            <person name="Fischer C."/>
            <person name="Ozouf-Costaz C."/>
            <person name="Bernot A."/>
            <person name="Nicaud S."/>
            <person name="Jaffe D."/>
            <person name="Fisher S."/>
            <person name="Lutfalla G."/>
            <person name="Dossat C."/>
            <person name="Segurens B."/>
            <person name="Dasilva C."/>
            <person name="Salanoubat M."/>
            <person name="Levy M."/>
            <person name="Boudet N."/>
            <person name="Castellano S."/>
            <person name="Anthouard V."/>
            <person name="Jubin C."/>
            <person name="Castelli V."/>
            <person name="Katinka M."/>
            <person name="Vacherie B."/>
            <person name="Biemont C."/>
            <person name="Skalli Z."/>
            <person name="Cattolico L."/>
            <person name="Poulain J."/>
            <person name="De Berardinis V."/>
            <person name="Cruaud C."/>
            <person name="Duprat S."/>
            <person name="Brottier P."/>
            <person name="Coutanceau J.-P."/>
            <person name="Gouzy J."/>
            <person name="Parra G."/>
            <person name="Lardier G."/>
            <person name="Chapple C."/>
            <person name="McKernan K.J."/>
            <person name="McEwan P."/>
            <person name="Bosak S."/>
            <person name="Kellis M."/>
            <person name="Volff J.-N."/>
            <person name="Guigo R."/>
            <person name="Zody M.C."/>
            <person name="Mesirov J."/>
            <person name="Lindblad-Toh K."/>
            <person name="Birren B."/>
            <person name="Nusbaum C."/>
            <person name="Kahn D."/>
            <person name="Robinson-Rechavi M."/>
            <person name="Laudet V."/>
            <person name="Schachter V."/>
            <person name="Quetier F."/>
            <person name="Saurin W."/>
            <person name="Scarpelli C."/>
            <person name="Wincker P."/>
            <person name="Lander E.S."/>
            <person name="Weissenbach J."/>
            <person name="Roest Crollius H."/>
        </authorList>
    </citation>
    <scope>NUCLEOTIDE SEQUENCE [LARGE SCALE GENOMIC DNA]</scope>
</reference>
<sequence length="51" mass="5761">EMLKCNKGERTAELEEALATVLDIIKSVNDSMHQIAITGFEVSRPDQTDRR</sequence>